<keyword evidence="3" id="KW-1185">Reference proteome</keyword>
<dbReference type="AlphaFoldDB" id="A0A3P3W2P6"/>
<sequence>MPRPGSLSAMTAQPTYYGVFSTAQLGSFGQTRANITQLTKAGKIIRLRNGWYALPNADNRVARAVTLGGALTGPSALRLHGAWTPPNLGLNVRASRHDRVRKTLNVTSHALRGELSRPIRTSVDDVFTALLVTIRDFDTESAVILADSALQRGLISSVELEHIISLAGPVGRPVIRSVNGKSESGTESRFRLWLDRKGIKYTVQSKIPGVGRVDFLIGKRLVVEIDSVSHHTSEESYRNDRRRDRRLVRLGYVVIRLTYEEVMFELDSVGQDVMAVIRRDGHRYPPRSLRVTAGKTARQLRAA</sequence>
<dbReference type="InterPro" id="IPR011335">
    <property type="entry name" value="Restrct_endonuc-II-like"/>
</dbReference>
<comment type="caution">
    <text evidence="2">The sequence shown here is derived from an EMBL/GenBank/DDBJ whole genome shotgun (WGS) entry which is preliminary data.</text>
</comment>
<dbReference type="EMBL" id="RQVS01000002">
    <property type="protein sequence ID" value="RRJ88186.1"/>
    <property type="molecule type" value="Genomic_DNA"/>
</dbReference>
<proteinExistence type="predicted"/>
<dbReference type="Gene3D" id="3.40.960.10">
    <property type="entry name" value="VSR Endonuclease"/>
    <property type="match status" value="1"/>
</dbReference>
<dbReference type="Proteomes" id="UP000274391">
    <property type="component" value="Unassembled WGS sequence"/>
</dbReference>
<dbReference type="SUPFAM" id="SSF52980">
    <property type="entry name" value="Restriction endonuclease-like"/>
    <property type="match status" value="1"/>
</dbReference>
<feature type="domain" description="DUF559" evidence="1">
    <location>
        <begin position="198"/>
        <end position="277"/>
    </location>
</feature>
<reference evidence="2 3" key="1">
    <citation type="submission" date="2018-11" db="EMBL/GenBank/DDBJ databases">
        <title>YIM 102482-1 draft genome.</title>
        <authorList>
            <person name="Li G."/>
            <person name="Jiang Y."/>
        </authorList>
    </citation>
    <scope>NUCLEOTIDE SEQUENCE [LARGE SCALE GENOMIC DNA]</scope>
    <source>
        <strain evidence="2 3">YIM 102482-1</strain>
    </source>
</reference>
<organism evidence="2 3">
    <name type="scientific">Gulosibacter macacae</name>
    <dbReference type="NCBI Taxonomy" id="2488791"/>
    <lineage>
        <taxon>Bacteria</taxon>
        <taxon>Bacillati</taxon>
        <taxon>Actinomycetota</taxon>
        <taxon>Actinomycetes</taxon>
        <taxon>Micrococcales</taxon>
        <taxon>Microbacteriaceae</taxon>
        <taxon>Gulosibacter</taxon>
    </lineage>
</organism>
<evidence type="ECO:0000313" key="2">
    <source>
        <dbReference type="EMBL" id="RRJ88186.1"/>
    </source>
</evidence>
<evidence type="ECO:0000313" key="3">
    <source>
        <dbReference type="Proteomes" id="UP000274391"/>
    </source>
</evidence>
<dbReference type="OrthoDB" id="2594539at2"/>
<dbReference type="Pfam" id="PF04480">
    <property type="entry name" value="DUF559"/>
    <property type="match status" value="1"/>
</dbReference>
<accession>A0A3P3W2P6</accession>
<dbReference type="InterPro" id="IPR007569">
    <property type="entry name" value="DUF559"/>
</dbReference>
<protein>
    <submittedName>
        <fullName evidence="2">DUF559 domain-containing protein</fullName>
    </submittedName>
</protein>
<gene>
    <name evidence="2" type="ORF">EG850_01675</name>
</gene>
<evidence type="ECO:0000259" key="1">
    <source>
        <dbReference type="Pfam" id="PF04480"/>
    </source>
</evidence>
<name>A0A3P3W2P6_9MICO</name>